<protein>
    <recommendedName>
        <fullName evidence="4">Glycosyltransferase RgtA/B/C/D-like domain-containing protein</fullName>
    </recommendedName>
</protein>
<feature type="transmembrane region" description="Helical" evidence="1">
    <location>
        <begin position="387"/>
        <end position="406"/>
    </location>
</feature>
<feature type="transmembrane region" description="Helical" evidence="1">
    <location>
        <begin position="63"/>
        <end position="84"/>
    </location>
</feature>
<evidence type="ECO:0000256" key="1">
    <source>
        <dbReference type="SAM" id="Phobius"/>
    </source>
</evidence>
<dbReference type="RefSeq" id="WP_382416419.1">
    <property type="nucleotide sequence ID" value="NZ_AP031500.1"/>
</dbReference>
<feature type="transmembrane region" description="Helical" evidence="1">
    <location>
        <begin position="279"/>
        <end position="307"/>
    </location>
</feature>
<dbReference type="Proteomes" id="UP001595548">
    <property type="component" value="Unassembled WGS sequence"/>
</dbReference>
<proteinExistence type="predicted"/>
<keyword evidence="1" id="KW-0472">Membrane</keyword>
<keyword evidence="3" id="KW-1185">Reference proteome</keyword>
<feature type="transmembrane region" description="Helical" evidence="1">
    <location>
        <begin position="254"/>
        <end position="272"/>
    </location>
</feature>
<feature type="transmembrane region" description="Helical" evidence="1">
    <location>
        <begin position="639"/>
        <end position="657"/>
    </location>
</feature>
<keyword evidence="1" id="KW-0812">Transmembrane</keyword>
<feature type="transmembrane region" description="Helical" evidence="1">
    <location>
        <begin position="352"/>
        <end position="375"/>
    </location>
</feature>
<feature type="transmembrane region" description="Helical" evidence="1">
    <location>
        <begin position="105"/>
        <end position="127"/>
    </location>
</feature>
<feature type="transmembrane region" description="Helical" evidence="1">
    <location>
        <begin position="227"/>
        <end position="248"/>
    </location>
</feature>
<reference evidence="3" key="1">
    <citation type="journal article" date="2019" name="Int. J. Syst. Evol. Microbiol.">
        <title>The Global Catalogue of Microorganisms (GCM) 10K type strain sequencing project: providing services to taxonomists for standard genome sequencing and annotation.</title>
        <authorList>
            <consortium name="The Broad Institute Genomics Platform"/>
            <consortium name="The Broad Institute Genome Sequencing Center for Infectious Disease"/>
            <person name="Wu L."/>
            <person name="Ma J."/>
        </authorList>
    </citation>
    <scope>NUCLEOTIDE SEQUENCE [LARGE SCALE GENOMIC DNA]</scope>
    <source>
        <strain evidence="3">KCTC 52141</strain>
    </source>
</reference>
<feature type="transmembrane region" description="Helical" evidence="1">
    <location>
        <begin position="319"/>
        <end position="340"/>
    </location>
</feature>
<gene>
    <name evidence="2" type="ORF">ACFOEB_10465</name>
</gene>
<sequence>MNPVLLTATLLLPWVAGALVLRPLRQRLRLTRAGWLGYGYFLGAALLVPFAILASILPGLATPVTLILSLLTLTLATSLLAQWARQFLPTAVPPALPPATRCERWLTLLLLALIAVHLSFSAFELYWRPVFPWDAWQTWLYTAKVWYFNGAPIDILPPGQWPKLADEISYTAQGHHYPWLVPVQSWWLASLLGSWDETQVVWPALPAAIALGLALWGQAVAATRQRLAGPIAAWLLLSLPLLQTHVSLAGYADLWLAGFSGLGLIAITRGLLEAHRGQLLLGLAALTLGLLVKHDAIIWLSCGLLLIGLLRLRQMTTTTIVLTGALLLGLLAVGLSRLGLQLHFEFAYYAQLLWLADSWHLLWYLLPGAILLALLPGSPARATAKTVGLLLAILLASQLLLFGATNASGWVGTAASRLLLHISPLLIFALACIAGASVKALPIRHRWRCAMAILASSLCLLLLVGTWLLLSANSNNKPADALDFKAPQLLVVDGPLRPLYSRLILSPSTNGHAIVSSGPVQFDAETYDLLNVDIDGAGQNKQTFLWRTTARPAKPFTRDLVIGSGKIRLSEDDNWQGEIIEVGLVLYPDTQRTLSLAGLHLEAATPLSLLKLAINDWITPHFWTQISINRTELSASSGLPTLPLLAGLWVLFSWIALRLLTGTAPPVQPLLGAALFAWLLLDARWLHNNYRQALATQAHYAHAADPEALELGDDAALLELARQTRAALGQKPQQVLLVAEDPPQEFALRRLKYALLPHSAYIRKSRVSRRRAASMDAVLWLTTDAWDMQTACPRPLHHTKPVLATSRGILCTLPPQPTALERTPKKQTP</sequence>
<feature type="transmembrane region" description="Helical" evidence="1">
    <location>
        <begin position="450"/>
        <end position="470"/>
    </location>
</feature>
<evidence type="ECO:0008006" key="4">
    <source>
        <dbReference type="Google" id="ProtNLM"/>
    </source>
</evidence>
<feature type="transmembrane region" description="Helical" evidence="1">
    <location>
        <begin position="200"/>
        <end position="220"/>
    </location>
</feature>
<evidence type="ECO:0000313" key="2">
    <source>
        <dbReference type="EMBL" id="MFC3155623.1"/>
    </source>
</evidence>
<feature type="transmembrane region" description="Helical" evidence="1">
    <location>
        <begin position="36"/>
        <end position="57"/>
    </location>
</feature>
<feature type="transmembrane region" description="Helical" evidence="1">
    <location>
        <begin position="418"/>
        <end position="438"/>
    </location>
</feature>
<name>A0ABV7HSB6_9GAMM</name>
<keyword evidence="1" id="KW-1133">Transmembrane helix</keyword>
<evidence type="ECO:0000313" key="3">
    <source>
        <dbReference type="Proteomes" id="UP001595548"/>
    </source>
</evidence>
<feature type="transmembrane region" description="Helical" evidence="1">
    <location>
        <begin position="6"/>
        <end position="24"/>
    </location>
</feature>
<accession>A0ABV7HSB6</accession>
<dbReference type="EMBL" id="JBHRTL010000006">
    <property type="protein sequence ID" value="MFC3155623.1"/>
    <property type="molecule type" value="Genomic_DNA"/>
</dbReference>
<feature type="transmembrane region" description="Helical" evidence="1">
    <location>
        <begin position="663"/>
        <end position="681"/>
    </location>
</feature>
<comment type="caution">
    <text evidence="2">The sequence shown here is derived from an EMBL/GenBank/DDBJ whole genome shotgun (WGS) entry which is preliminary data.</text>
</comment>
<organism evidence="2 3">
    <name type="scientific">Gilvimarinus japonicus</name>
    <dbReference type="NCBI Taxonomy" id="1796469"/>
    <lineage>
        <taxon>Bacteria</taxon>
        <taxon>Pseudomonadati</taxon>
        <taxon>Pseudomonadota</taxon>
        <taxon>Gammaproteobacteria</taxon>
        <taxon>Cellvibrionales</taxon>
        <taxon>Cellvibrionaceae</taxon>
        <taxon>Gilvimarinus</taxon>
    </lineage>
</organism>